<organism evidence="2 3">
    <name type="scientific">Neokomagataea anthophila</name>
    <dbReference type="NCBI Taxonomy" id="2826925"/>
    <lineage>
        <taxon>Bacteria</taxon>
        <taxon>Pseudomonadati</taxon>
        <taxon>Pseudomonadota</taxon>
        <taxon>Alphaproteobacteria</taxon>
        <taxon>Acetobacterales</taxon>
        <taxon>Acetobacteraceae</taxon>
        <taxon>Neokomagataea</taxon>
    </lineage>
</organism>
<reference evidence="2 3" key="1">
    <citation type="submission" date="2021-04" db="EMBL/GenBank/DDBJ databases">
        <title>The complete genome sequence of Neokomagataea sp. TBRC 2177.</title>
        <authorList>
            <person name="Charoenyingcharoen P."/>
            <person name="Yukphan P."/>
        </authorList>
    </citation>
    <scope>NUCLEOTIDE SEQUENCE [LARGE SCALE GENOMIC DNA]</scope>
    <source>
        <strain evidence="2 3">TBRC 2177</strain>
    </source>
</reference>
<dbReference type="Proteomes" id="UP000677812">
    <property type="component" value="Unassembled WGS sequence"/>
</dbReference>
<dbReference type="RefSeq" id="WP_211680244.1">
    <property type="nucleotide sequence ID" value="NZ_JAGRQH010000001.1"/>
</dbReference>
<name>A0ABS5E4B5_9PROT</name>
<evidence type="ECO:0000313" key="3">
    <source>
        <dbReference type="Proteomes" id="UP000677812"/>
    </source>
</evidence>
<gene>
    <name evidence="2" type="primary">yidD</name>
    <name evidence="2" type="ORF">KB213_01530</name>
</gene>
<evidence type="ECO:0000313" key="2">
    <source>
        <dbReference type="EMBL" id="MBR0558744.1"/>
    </source>
</evidence>
<dbReference type="InterPro" id="IPR002696">
    <property type="entry name" value="Membr_insert_effic_factor_YidD"/>
</dbReference>
<dbReference type="HAMAP" id="MF_00386">
    <property type="entry name" value="UPF0161_YidD"/>
    <property type="match status" value="1"/>
</dbReference>
<dbReference type="PANTHER" id="PTHR33383:SF1">
    <property type="entry name" value="MEMBRANE PROTEIN INSERTION EFFICIENCY FACTOR-RELATED"/>
    <property type="match status" value="1"/>
</dbReference>
<dbReference type="SMART" id="SM01234">
    <property type="entry name" value="Haemolytic"/>
    <property type="match status" value="1"/>
</dbReference>
<proteinExistence type="inferred from homology"/>
<sequence length="85" mass="9569">MHNVGYWLSRCVSGVFLLLIKAYKLCVSPFLGQNCRFEPGCSTYGLLAIRQHGPWRGGYLTVRRICRCHPWSKGGIDYPPPPDSA</sequence>
<dbReference type="Pfam" id="PF01809">
    <property type="entry name" value="YidD"/>
    <property type="match status" value="1"/>
</dbReference>
<dbReference type="NCBIfam" id="TIGR00278">
    <property type="entry name" value="membrane protein insertion efficiency factor YidD"/>
    <property type="match status" value="1"/>
</dbReference>
<comment type="subcellular location">
    <subcellularLocation>
        <location evidence="1">Cell membrane</location>
        <topology evidence="1">Peripheral membrane protein</topology>
        <orientation evidence="1">Cytoplasmic side</orientation>
    </subcellularLocation>
</comment>
<dbReference type="EMBL" id="JAGRQH010000001">
    <property type="protein sequence ID" value="MBR0558744.1"/>
    <property type="molecule type" value="Genomic_DNA"/>
</dbReference>
<accession>A0ABS5E4B5</accession>
<keyword evidence="3" id="KW-1185">Reference proteome</keyword>
<protein>
    <recommendedName>
        <fullName evidence="1">Putative membrane protein insertion efficiency factor</fullName>
    </recommendedName>
</protein>
<evidence type="ECO:0000256" key="1">
    <source>
        <dbReference type="HAMAP-Rule" id="MF_00386"/>
    </source>
</evidence>
<keyword evidence="1" id="KW-1003">Cell membrane</keyword>
<comment type="function">
    <text evidence="1">Could be involved in insertion of integral membrane proteins into the membrane.</text>
</comment>
<comment type="similarity">
    <text evidence="1">Belongs to the UPF0161 family.</text>
</comment>
<comment type="caution">
    <text evidence="2">The sequence shown here is derived from an EMBL/GenBank/DDBJ whole genome shotgun (WGS) entry which is preliminary data.</text>
</comment>
<keyword evidence="1" id="KW-0472">Membrane</keyword>
<dbReference type="PANTHER" id="PTHR33383">
    <property type="entry name" value="MEMBRANE PROTEIN INSERTION EFFICIENCY FACTOR-RELATED"/>
    <property type="match status" value="1"/>
</dbReference>